<feature type="region of interest" description="Disordered" evidence="6">
    <location>
        <begin position="309"/>
        <end position="410"/>
    </location>
</feature>
<name>A0A326UDY8_THEHA</name>
<dbReference type="EMBL" id="QKUF01000001">
    <property type="protein sequence ID" value="PZW36637.1"/>
    <property type="molecule type" value="Genomic_DNA"/>
</dbReference>
<dbReference type="PROSITE" id="PS50011">
    <property type="entry name" value="PROTEIN_KINASE_DOM"/>
    <property type="match status" value="1"/>
</dbReference>
<evidence type="ECO:0000256" key="6">
    <source>
        <dbReference type="SAM" id="MobiDB-lite"/>
    </source>
</evidence>
<dbReference type="GO" id="GO:0004674">
    <property type="term" value="F:protein serine/threonine kinase activity"/>
    <property type="evidence" value="ECO:0007669"/>
    <property type="project" value="UniProtKB-KW"/>
</dbReference>
<dbReference type="SUPFAM" id="SSF56112">
    <property type="entry name" value="Protein kinase-like (PK-like)"/>
    <property type="match status" value="1"/>
</dbReference>
<dbReference type="SMART" id="SM00220">
    <property type="entry name" value="S_TKc"/>
    <property type="match status" value="1"/>
</dbReference>
<evidence type="ECO:0000256" key="1">
    <source>
        <dbReference type="ARBA" id="ARBA00012513"/>
    </source>
</evidence>
<dbReference type="EC" id="2.7.11.1" evidence="1"/>
<dbReference type="Proteomes" id="UP000248806">
    <property type="component" value="Unassembled WGS sequence"/>
</dbReference>
<keyword evidence="2" id="KW-0808">Transferase</keyword>
<keyword evidence="8" id="KW-0723">Serine/threonine-protein kinase</keyword>
<keyword evidence="4 8" id="KW-0418">Kinase</keyword>
<dbReference type="InterPro" id="IPR000719">
    <property type="entry name" value="Prot_kinase_dom"/>
</dbReference>
<organism evidence="8 9">
    <name type="scientific">Thermosporothrix hazakensis</name>
    <dbReference type="NCBI Taxonomy" id="644383"/>
    <lineage>
        <taxon>Bacteria</taxon>
        <taxon>Bacillati</taxon>
        <taxon>Chloroflexota</taxon>
        <taxon>Ktedonobacteria</taxon>
        <taxon>Ktedonobacterales</taxon>
        <taxon>Thermosporotrichaceae</taxon>
        <taxon>Thermosporothrix</taxon>
    </lineage>
</organism>
<dbReference type="Pfam" id="PF13240">
    <property type="entry name" value="Zn_Ribbon_1"/>
    <property type="match status" value="1"/>
</dbReference>
<comment type="caution">
    <text evidence="8">The sequence shown here is derived from an EMBL/GenBank/DDBJ whole genome shotgun (WGS) entry which is preliminary data.</text>
</comment>
<sequence>MSVTPTINAQKQPSGTHCPHCETALPQNAVFCSSCGARIEQNSNMLSSDTKAIDERYHITALVRRQPAVQIFLATDNRLQRPVAIRDIDTSSLDQSTQARALKAIQQEYDLLRQEHPAGVLPVIDLRSLRGHVFVIAGQQVQTQEKSSLHVLQHQLQSGNGLPDTKTAIRWTLSLCRTLSALHRHQIFLGDLDPYTIVIRENDSTPELIVSWLTPAVRQLLPAKKAKIPASKFTAPEIQQNPPDARADLYSLGALLYLFLTGAAPERDIVKKQEFPARFAPILQRTLTIESAQRFQHADELAAALETLASNDSSTSKHTDKQQGKHDPEATIIASGPLPYQMPEEKGSPTSDDVVKQPTRKLSEPVPIDQQETMRMQPFASRQHEPPPSGAPSPQQSFLPVPAQPQKPALSRELSQTMHRVKQRLTTALPAIMRVINQLPIPASKPGLPAPHKGTVVKSVWLKHLQSFVLGTQRRDIQAAALVETPLRIRPEQPYQVRITIMGRNHPTRPIAAPPGSPIAGLSALTEGDIVHLEVRSVLAQGKAYVIQRAEVQVPGYGYAAEVLLPMPPFEKEPGGRRERLYISIKDGKDRLLYEQPFVVELFISHLVQSGREGHNVLPIPI</sequence>
<feature type="domain" description="Protein kinase" evidence="7">
    <location>
        <begin position="57"/>
        <end position="380"/>
    </location>
</feature>
<keyword evidence="9" id="KW-1185">Reference proteome</keyword>
<evidence type="ECO:0000313" key="9">
    <source>
        <dbReference type="Proteomes" id="UP000248806"/>
    </source>
</evidence>
<dbReference type="InterPro" id="IPR011009">
    <property type="entry name" value="Kinase-like_dom_sf"/>
</dbReference>
<evidence type="ECO:0000256" key="2">
    <source>
        <dbReference type="ARBA" id="ARBA00022679"/>
    </source>
</evidence>
<evidence type="ECO:0000256" key="5">
    <source>
        <dbReference type="ARBA" id="ARBA00022840"/>
    </source>
</evidence>
<evidence type="ECO:0000256" key="4">
    <source>
        <dbReference type="ARBA" id="ARBA00022777"/>
    </source>
</evidence>
<evidence type="ECO:0000313" key="8">
    <source>
        <dbReference type="EMBL" id="PZW36637.1"/>
    </source>
</evidence>
<dbReference type="AlphaFoldDB" id="A0A326UDY8"/>
<keyword evidence="3" id="KW-0547">Nucleotide-binding</keyword>
<protein>
    <recommendedName>
        <fullName evidence="1">non-specific serine/threonine protein kinase</fullName>
        <ecNumber evidence="1">2.7.11.1</ecNumber>
    </recommendedName>
</protein>
<dbReference type="Gene3D" id="3.30.200.20">
    <property type="entry name" value="Phosphorylase Kinase, domain 1"/>
    <property type="match status" value="1"/>
</dbReference>
<dbReference type="OrthoDB" id="138434at2"/>
<reference evidence="8 9" key="1">
    <citation type="submission" date="2018-06" db="EMBL/GenBank/DDBJ databases">
        <title>Genomic Encyclopedia of Archaeal and Bacterial Type Strains, Phase II (KMG-II): from individual species to whole genera.</title>
        <authorList>
            <person name="Goeker M."/>
        </authorList>
    </citation>
    <scope>NUCLEOTIDE SEQUENCE [LARGE SCALE GENOMIC DNA]</scope>
    <source>
        <strain evidence="8 9">ATCC BAA-1881</strain>
    </source>
</reference>
<proteinExistence type="predicted"/>
<dbReference type="Gene3D" id="1.10.510.10">
    <property type="entry name" value="Transferase(Phosphotransferase) domain 1"/>
    <property type="match status" value="1"/>
</dbReference>
<feature type="compositionally biased region" description="Basic and acidic residues" evidence="6">
    <location>
        <begin position="315"/>
        <end position="329"/>
    </location>
</feature>
<gene>
    <name evidence="8" type="ORF">EI42_00816</name>
</gene>
<evidence type="ECO:0000259" key="7">
    <source>
        <dbReference type="PROSITE" id="PS50011"/>
    </source>
</evidence>
<dbReference type="Pfam" id="PF00069">
    <property type="entry name" value="Pkinase"/>
    <property type="match status" value="1"/>
</dbReference>
<dbReference type="InterPro" id="IPR026870">
    <property type="entry name" value="Zinc_ribbon_dom"/>
</dbReference>
<dbReference type="PANTHER" id="PTHR43289:SF6">
    <property type="entry name" value="SERINE_THREONINE-PROTEIN KINASE NEKL-3"/>
    <property type="match status" value="1"/>
</dbReference>
<evidence type="ECO:0000256" key="3">
    <source>
        <dbReference type="ARBA" id="ARBA00022741"/>
    </source>
</evidence>
<accession>A0A326UDY8</accession>
<keyword evidence="5" id="KW-0067">ATP-binding</keyword>
<dbReference type="GO" id="GO:0005524">
    <property type="term" value="F:ATP binding"/>
    <property type="evidence" value="ECO:0007669"/>
    <property type="project" value="UniProtKB-KW"/>
</dbReference>
<dbReference type="PANTHER" id="PTHR43289">
    <property type="entry name" value="MITOGEN-ACTIVATED PROTEIN KINASE KINASE KINASE 20-RELATED"/>
    <property type="match status" value="1"/>
</dbReference>